<evidence type="ECO:0000313" key="5">
    <source>
        <dbReference type="EMBL" id="ARQ01284.1"/>
    </source>
</evidence>
<dbReference type="AlphaFoldDB" id="A0A1W6ZV70"/>
<dbReference type="GO" id="GO:0003700">
    <property type="term" value="F:DNA-binding transcription factor activity"/>
    <property type="evidence" value="ECO:0007669"/>
    <property type="project" value="InterPro"/>
</dbReference>
<dbReference type="Proteomes" id="UP000194137">
    <property type="component" value="Chromosome"/>
</dbReference>
<dbReference type="STRING" id="1235591.CAK95_20930"/>
<dbReference type="InterPro" id="IPR036390">
    <property type="entry name" value="WH_DNA-bd_sf"/>
</dbReference>
<dbReference type="SMART" id="SM00345">
    <property type="entry name" value="HTH_GNTR"/>
    <property type="match status" value="1"/>
</dbReference>
<reference evidence="5 6" key="1">
    <citation type="submission" date="2017-05" db="EMBL/GenBank/DDBJ databases">
        <title>Full genome sequence of Pseudorhodoplanes sinuspersici.</title>
        <authorList>
            <person name="Dastgheib S.M.M."/>
            <person name="Shavandi M."/>
            <person name="Tirandaz H."/>
        </authorList>
    </citation>
    <scope>NUCLEOTIDE SEQUENCE [LARGE SCALE GENOMIC DNA]</scope>
    <source>
        <strain evidence="5 6">RIPI110</strain>
    </source>
</reference>
<proteinExistence type="predicted"/>
<keyword evidence="2" id="KW-0238">DNA-binding</keyword>
<evidence type="ECO:0000313" key="6">
    <source>
        <dbReference type="Proteomes" id="UP000194137"/>
    </source>
</evidence>
<dbReference type="InterPro" id="IPR011711">
    <property type="entry name" value="GntR_C"/>
</dbReference>
<dbReference type="PROSITE" id="PS50949">
    <property type="entry name" value="HTH_GNTR"/>
    <property type="match status" value="1"/>
</dbReference>
<dbReference type="Gene3D" id="1.20.120.530">
    <property type="entry name" value="GntR ligand-binding domain-like"/>
    <property type="match status" value="1"/>
</dbReference>
<dbReference type="SUPFAM" id="SSF48008">
    <property type="entry name" value="GntR ligand-binding domain-like"/>
    <property type="match status" value="1"/>
</dbReference>
<accession>A0A1W6ZV70</accession>
<evidence type="ECO:0000256" key="4">
    <source>
        <dbReference type="SAM" id="MobiDB-lite"/>
    </source>
</evidence>
<dbReference type="InterPro" id="IPR000524">
    <property type="entry name" value="Tscrpt_reg_HTH_GntR"/>
</dbReference>
<dbReference type="InterPro" id="IPR036388">
    <property type="entry name" value="WH-like_DNA-bd_sf"/>
</dbReference>
<dbReference type="PANTHER" id="PTHR43537">
    <property type="entry name" value="TRANSCRIPTIONAL REGULATOR, GNTR FAMILY"/>
    <property type="match status" value="1"/>
</dbReference>
<dbReference type="Pfam" id="PF07729">
    <property type="entry name" value="FCD"/>
    <property type="match status" value="1"/>
</dbReference>
<gene>
    <name evidence="5" type="ORF">CAK95_20930</name>
</gene>
<protein>
    <submittedName>
        <fullName evidence="5">Uncharacterized protein</fullName>
    </submittedName>
</protein>
<dbReference type="Gene3D" id="1.10.10.10">
    <property type="entry name" value="Winged helix-like DNA-binding domain superfamily/Winged helix DNA-binding domain"/>
    <property type="match status" value="1"/>
</dbReference>
<sequence>MKDQGNSTRRTGKPLAVASSRNGNAPAVAQEAGPTLGEQAYKRLHADILNGFFGAGRPLRLEVLKERYGLSFSPLREALSRLQSERLVVASALRGFRVAELSLSEMWDCIETRILIEGEALRRSVQHGDDDWEGSVMGTFQALSGCAKRLSALLRPRTEDENEELERRHRDFHAALIGAADSRCLLDMSAQLYAQTERYRRPILIAGTQGKPSGRNIHAEHEAIMKAALKRDAARAVELLKAHYRKTGEAIERNFHRAA</sequence>
<dbReference type="OrthoDB" id="8680240at2"/>
<evidence type="ECO:0000256" key="3">
    <source>
        <dbReference type="ARBA" id="ARBA00023163"/>
    </source>
</evidence>
<dbReference type="RefSeq" id="WP_086089679.1">
    <property type="nucleotide sequence ID" value="NZ_CP021112.1"/>
</dbReference>
<organism evidence="5 6">
    <name type="scientific">Pseudorhodoplanes sinuspersici</name>
    <dbReference type="NCBI Taxonomy" id="1235591"/>
    <lineage>
        <taxon>Bacteria</taxon>
        <taxon>Pseudomonadati</taxon>
        <taxon>Pseudomonadota</taxon>
        <taxon>Alphaproteobacteria</taxon>
        <taxon>Hyphomicrobiales</taxon>
        <taxon>Pseudorhodoplanes</taxon>
    </lineage>
</organism>
<dbReference type="SUPFAM" id="SSF46785">
    <property type="entry name" value="Winged helix' DNA-binding domain"/>
    <property type="match status" value="1"/>
</dbReference>
<dbReference type="KEGG" id="psin:CAK95_20930"/>
<feature type="region of interest" description="Disordered" evidence="4">
    <location>
        <begin position="1"/>
        <end position="32"/>
    </location>
</feature>
<dbReference type="SMART" id="SM00895">
    <property type="entry name" value="FCD"/>
    <property type="match status" value="1"/>
</dbReference>
<evidence type="ECO:0000256" key="2">
    <source>
        <dbReference type="ARBA" id="ARBA00023125"/>
    </source>
</evidence>
<keyword evidence="3" id="KW-0804">Transcription</keyword>
<dbReference type="PANTHER" id="PTHR43537:SF20">
    <property type="entry name" value="HTH-TYPE TRANSCRIPTIONAL REPRESSOR GLAR"/>
    <property type="match status" value="1"/>
</dbReference>
<evidence type="ECO:0000256" key="1">
    <source>
        <dbReference type="ARBA" id="ARBA00023015"/>
    </source>
</evidence>
<keyword evidence="1" id="KW-0805">Transcription regulation</keyword>
<dbReference type="Pfam" id="PF00392">
    <property type="entry name" value="GntR"/>
    <property type="match status" value="1"/>
</dbReference>
<dbReference type="EMBL" id="CP021112">
    <property type="protein sequence ID" value="ARQ01284.1"/>
    <property type="molecule type" value="Genomic_DNA"/>
</dbReference>
<keyword evidence="6" id="KW-1185">Reference proteome</keyword>
<dbReference type="InterPro" id="IPR008920">
    <property type="entry name" value="TF_FadR/GntR_C"/>
</dbReference>
<name>A0A1W6ZV70_9HYPH</name>
<dbReference type="GO" id="GO:0003677">
    <property type="term" value="F:DNA binding"/>
    <property type="evidence" value="ECO:0007669"/>
    <property type="project" value="UniProtKB-KW"/>
</dbReference>